<evidence type="ECO:0000313" key="3">
    <source>
        <dbReference type="EMBL" id="GFE07708.1"/>
    </source>
</evidence>
<proteinExistence type="predicted"/>
<protein>
    <recommendedName>
        <fullName evidence="5">CinY protein</fullName>
    </recommendedName>
</protein>
<feature type="signal peptide" evidence="2">
    <location>
        <begin position="1"/>
        <end position="35"/>
    </location>
</feature>
<gene>
    <name evidence="3" type="ORF">Scani_39760</name>
</gene>
<feature type="compositionally biased region" description="Low complexity" evidence="1">
    <location>
        <begin position="41"/>
        <end position="50"/>
    </location>
</feature>
<keyword evidence="2" id="KW-0732">Signal</keyword>
<name>A0A640S9H8_9ACTN</name>
<reference evidence="3 4" key="1">
    <citation type="submission" date="2019-12" db="EMBL/GenBank/DDBJ databases">
        <title>Whole genome shotgun sequence of Streptomyces caniferus NBRC 15389.</title>
        <authorList>
            <person name="Ichikawa N."/>
            <person name="Kimura A."/>
            <person name="Kitahashi Y."/>
            <person name="Komaki H."/>
            <person name="Tamura T."/>
        </authorList>
    </citation>
    <scope>NUCLEOTIDE SEQUENCE [LARGE SCALE GENOMIC DNA]</scope>
    <source>
        <strain evidence="3 4">NBRC 15389</strain>
    </source>
</reference>
<evidence type="ECO:0000256" key="1">
    <source>
        <dbReference type="SAM" id="MobiDB-lite"/>
    </source>
</evidence>
<dbReference type="EMBL" id="BLIN01000005">
    <property type="protein sequence ID" value="GFE07708.1"/>
    <property type="molecule type" value="Genomic_DNA"/>
</dbReference>
<accession>A0A640S9H8</accession>
<feature type="compositionally biased region" description="Pro residues" evidence="1">
    <location>
        <begin position="51"/>
        <end position="61"/>
    </location>
</feature>
<dbReference type="RefSeq" id="WP_159477744.1">
    <property type="nucleotide sequence ID" value="NZ_BAAATH010000022.1"/>
</dbReference>
<organism evidence="3 4">
    <name type="scientific">Streptomyces caniferus</name>
    <dbReference type="NCBI Taxonomy" id="285557"/>
    <lineage>
        <taxon>Bacteria</taxon>
        <taxon>Bacillati</taxon>
        <taxon>Actinomycetota</taxon>
        <taxon>Actinomycetes</taxon>
        <taxon>Kitasatosporales</taxon>
        <taxon>Streptomycetaceae</taxon>
        <taxon>Streptomyces</taxon>
    </lineage>
</organism>
<evidence type="ECO:0000256" key="2">
    <source>
        <dbReference type="SAM" id="SignalP"/>
    </source>
</evidence>
<comment type="caution">
    <text evidence="3">The sequence shown here is derived from an EMBL/GenBank/DDBJ whole genome shotgun (WGS) entry which is preliminary data.</text>
</comment>
<evidence type="ECO:0008006" key="5">
    <source>
        <dbReference type="Google" id="ProtNLM"/>
    </source>
</evidence>
<dbReference type="PROSITE" id="PS51257">
    <property type="entry name" value="PROKAR_LIPOPROTEIN"/>
    <property type="match status" value="1"/>
</dbReference>
<sequence>MAAAPRTKTTGWTLLCLLTACVTVASPGSGSAAWAATPAAPDVAPPVAADPAPPAAPPPPYGFGTVNGFGQHAEHERITRAALSCTPQRTGNDCFQPHSLDQLAGKSGTFGAVGVPDVDEIFDASAHCDDADFLAVAGYPQGRTAATVTLGRCVNHLKADFSRGVTRAAEMVRAGVVAADEVGLAPDCTFALGVPGRAKCDALEGFGRALHGTQDFYSHSNWTDRADPSRRTGPHNPPGLARTVPAPFLNLAAPAALSTVPASLTTGCFSVWPGGCAGRLTHETLNKDTGLIDAATGAATAPTTSRGQVAGNFGAAVTVAIDSTRGQWKGFQDALTASYGPAEGTRLACALTHDHPVRDC</sequence>
<feature type="region of interest" description="Disordered" evidence="1">
    <location>
        <begin position="218"/>
        <end position="240"/>
    </location>
</feature>
<dbReference type="Proteomes" id="UP000435837">
    <property type="component" value="Unassembled WGS sequence"/>
</dbReference>
<evidence type="ECO:0000313" key="4">
    <source>
        <dbReference type="Proteomes" id="UP000435837"/>
    </source>
</evidence>
<dbReference type="AlphaFoldDB" id="A0A640S9H8"/>
<feature type="region of interest" description="Disordered" evidence="1">
    <location>
        <begin position="41"/>
        <end position="68"/>
    </location>
</feature>
<feature type="chain" id="PRO_5024854939" description="CinY protein" evidence="2">
    <location>
        <begin position="36"/>
        <end position="360"/>
    </location>
</feature>
<dbReference type="OrthoDB" id="319873at2"/>